<evidence type="ECO:0000313" key="2">
    <source>
        <dbReference type="EMBL" id="KAE8405577.1"/>
    </source>
</evidence>
<reference evidence="2 3" key="1">
    <citation type="submission" date="2019-04" db="EMBL/GenBank/DDBJ databases">
        <authorList>
            <consortium name="DOE Joint Genome Institute"/>
            <person name="Mondo S."/>
            <person name="Kjaerbolling I."/>
            <person name="Vesth T."/>
            <person name="Frisvad J.C."/>
            <person name="Nybo J.L."/>
            <person name="Theobald S."/>
            <person name="Kildgaard S."/>
            <person name="Isbrandt T."/>
            <person name="Kuo A."/>
            <person name="Sato A."/>
            <person name="Lyhne E.K."/>
            <person name="Kogle M.E."/>
            <person name="Wiebenga A."/>
            <person name="Kun R.S."/>
            <person name="Lubbers R.J."/>
            <person name="Makela M.R."/>
            <person name="Barry K."/>
            <person name="Chovatia M."/>
            <person name="Clum A."/>
            <person name="Daum C."/>
            <person name="Haridas S."/>
            <person name="He G."/>
            <person name="LaButti K."/>
            <person name="Lipzen A."/>
            <person name="Riley R."/>
            <person name="Salamov A."/>
            <person name="Simmons B.A."/>
            <person name="Magnuson J.K."/>
            <person name="Henrissat B."/>
            <person name="Mortensen U.H."/>
            <person name="Larsen T.O."/>
            <person name="Devries R.P."/>
            <person name="Grigoriev I.V."/>
            <person name="Machida M."/>
            <person name="Baker S.E."/>
            <person name="Andersen M.R."/>
            <person name="Cantor M.N."/>
            <person name="Hua S.X."/>
        </authorList>
    </citation>
    <scope>NUCLEOTIDE SEQUENCE [LARGE SCALE GENOMIC DNA]</scope>
    <source>
        <strain evidence="2 3">CBS 119388</strain>
    </source>
</reference>
<keyword evidence="3" id="KW-1185">Reference proteome</keyword>
<protein>
    <submittedName>
        <fullName evidence="2">Glycosyltransferase family 8 protein</fullName>
    </submittedName>
</protein>
<keyword evidence="2" id="KW-0808">Transferase</keyword>
<gene>
    <name evidence="2" type="ORF">BDV37DRAFT_270571</name>
</gene>
<evidence type="ECO:0000256" key="1">
    <source>
        <dbReference type="SAM" id="Phobius"/>
    </source>
</evidence>
<dbReference type="OrthoDB" id="2014201at2759"/>
<proteinExistence type="predicted"/>
<dbReference type="SUPFAM" id="SSF53448">
    <property type="entry name" value="Nucleotide-diphospho-sugar transferases"/>
    <property type="match status" value="1"/>
</dbReference>
<dbReference type="InterPro" id="IPR050587">
    <property type="entry name" value="GNT1/Glycosyltrans_8"/>
</dbReference>
<dbReference type="AlphaFoldDB" id="A0A5N7DGR7"/>
<organism evidence="2 3">
    <name type="scientific">Aspergillus pseudonomiae</name>
    <dbReference type="NCBI Taxonomy" id="1506151"/>
    <lineage>
        <taxon>Eukaryota</taxon>
        <taxon>Fungi</taxon>
        <taxon>Dikarya</taxon>
        <taxon>Ascomycota</taxon>
        <taxon>Pezizomycotina</taxon>
        <taxon>Eurotiomycetes</taxon>
        <taxon>Eurotiomycetidae</taxon>
        <taxon>Eurotiales</taxon>
        <taxon>Aspergillaceae</taxon>
        <taxon>Aspergillus</taxon>
        <taxon>Aspergillus subgen. Circumdati</taxon>
    </lineage>
</organism>
<keyword evidence="1" id="KW-0472">Membrane</keyword>
<sequence>MGSDIKITAMRLFASRAGRSSVIIIFMMFFLASLLKLPNGTLRDISLPKIPSSFPSSLSRPASDVDWSRYAYVQYVTNTDYLCNSIMIFEALSRMNSQADRLMMFPSNFKLDNDTTEGKLLLKARDQYDVQLIPITYDRVLSLDSDATVLQPMDELFLLPPCPVAMPRAYWGNFDDRVLGSYIMLVQPSEFDFNRVMNAMDTASGSEYDMDILNHLYRDSALVLPHRPYGLLTGEFRSNHHSAYLGNNIEVWDPEQVFMEAKFLHFSDWPVSKPWIRTPEPIIQENQPVCHKDPASGAEDCRSRDLWLGFYSDFAQRREASAGAYEAISG</sequence>
<evidence type="ECO:0000313" key="3">
    <source>
        <dbReference type="Proteomes" id="UP000325579"/>
    </source>
</evidence>
<dbReference type="RefSeq" id="XP_031942896.1">
    <property type="nucleotide sequence ID" value="XM_032084579.1"/>
</dbReference>
<dbReference type="GO" id="GO:0016740">
    <property type="term" value="F:transferase activity"/>
    <property type="evidence" value="ECO:0007669"/>
    <property type="project" value="UniProtKB-KW"/>
</dbReference>
<dbReference type="InterPro" id="IPR029044">
    <property type="entry name" value="Nucleotide-diphossugar_trans"/>
</dbReference>
<dbReference type="Gene3D" id="3.90.550.10">
    <property type="entry name" value="Spore Coat Polysaccharide Biosynthesis Protein SpsA, Chain A"/>
    <property type="match status" value="1"/>
</dbReference>
<keyword evidence="1" id="KW-1133">Transmembrane helix</keyword>
<dbReference type="GeneID" id="43669270"/>
<feature type="transmembrane region" description="Helical" evidence="1">
    <location>
        <begin position="21"/>
        <end position="38"/>
    </location>
</feature>
<dbReference type="PANTHER" id="PTHR11183">
    <property type="entry name" value="GLYCOGENIN SUBFAMILY MEMBER"/>
    <property type="match status" value="1"/>
</dbReference>
<name>A0A5N7DGR7_9EURO</name>
<dbReference type="Proteomes" id="UP000325579">
    <property type="component" value="Unassembled WGS sequence"/>
</dbReference>
<keyword evidence="1" id="KW-0812">Transmembrane</keyword>
<accession>A0A5N7DGR7</accession>
<dbReference type="EMBL" id="ML736759">
    <property type="protein sequence ID" value="KAE8405577.1"/>
    <property type="molecule type" value="Genomic_DNA"/>
</dbReference>